<evidence type="ECO:0000313" key="3">
    <source>
        <dbReference type="Proteomes" id="UP000036045"/>
    </source>
</evidence>
<keyword evidence="1" id="KW-1133">Transmembrane helix</keyword>
<organism evidence="2 3">
    <name type="scientific">Niallia circulans</name>
    <name type="common">Bacillus circulans</name>
    <dbReference type="NCBI Taxonomy" id="1397"/>
    <lineage>
        <taxon>Bacteria</taxon>
        <taxon>Bacillati</taxon>
        <taxon>Bacillota</taxon>
        <taxon>Bacilli</taxon>
        <taxon>Bacillales</taxon>
        <taxon>Bacillaceae</taxon>
        <taxon>Niallia</taxon>
    </lineage>
</organism>
<dbReference type="OrthoDB" id="3183957at2"/>
<keyword evidence="1" id="KW-0812">Transmembrane</keyword>
<dbReference type="AlphaFoldDB" id="A0A0J1IHT5"/>
<proteinExistence type="predicted"/>
<gene>
    <name evidence="2" type="ORF">ABW02_16060</name>
</gene>
<feature type="transmembrane region" description="Helical" evidence="1">
    <location>
        <begin position="88"/>
        <end position="113"/>
    </location>
</feature>
<feature type="transmembrane region" description="Helical" evidence="1">
    <location>
        <begin position="21"/>
        <end position="43"/>
    </location>
</feature>
<dbReference type="RefSeq" id="WP_047943301.1">
    <property type="nucleotide sequence ID" value="NZ_CP053989.1"/>
</dbReference>
<sequence length="167" mass="19656">MNDEQRALLEKQRKKQSIKTMYFNRYLLVRYVTALFFFTNLYWFISLVLSDSKLFFIPFVLLVFMVASIVEQVKIYSSPSHHPKFTKYSFTALLAANVICIVPACFSSPFALLYPFLINQDESRMFILTILISGILLAAFMLKRLHKICLNEDKHYSRIKLYEKVIN</sequence>
<keyword evidence="3" id="KW-1185">Reference proteome</keyword>
<reference evidence="2 3" key="1">
    <citation type="submission" date="2015-05" db="EMBL/GenBank/DDBJ databases">
        <title>Whole genome sequence and identification of bacterial endophytes from Costus igneus.</title>
        <authorList>
            <person name="Lee Y.P."/>
            <person name="Gan H.M."/>
            <person name="Eng W."/>
            <person name="Wheatley M.S."/>
            <person name="Caraballo A."/>
            <person name="Polter S."/>
            <person name="Savka M.A."/>
            <person name="Hudson A.O."/>
        </authorList>
    </citation>
    <scope>NUCLEOTIDE SEQUENCE [LARGE SCALE GENOMIC DNA]</scope>
    <source>
        <strain evidence="2 3">RIT379</strain>
    </source>
</reference>
<dbReference type="EMBL" id="LDPH01000016">
    <property type="protein sequence ID" value="KLV25497.1"/>
    <property type="molecule type" value="Genomic_DNA"/>
</dbReference>
<dbReference type="GeneID" id="56348187"/>
<dbReference type="PATRIC" id="fig|1397.4.peg.1411"/>
<name>A0A0J1IHT5_NIACI</name>
<keyword evidence="1" id="KW-0472">Membrane</keyword>
<dbReference type="Proteomes" id="UP000036045">
    <property type="component" value="Unassembled WGS sequence"/>
</dbReference>
<accession>A0A0J1IHT5</accession>
<evidence type="ECO:0000256" key="1">
    <source>
        <dbReference type="SAM" id="Phobius"/>
    </source>
</evidence>
<comment type="caution">
    <text evidence="2">The sequence shown here is derived from an EMBL/GenBank/DDBJ whole genome shotgun (WGS) entry which is preliminary data.</text>
</comment>
<feature type="transmembrane region" description="Helical" evidence="1">
    <location>
        <begin position="125"/>
        <end position="142"/>
    </location>
</feature>
<evidence type="ECO:0008006" key="4">
    <source>
        <dbReference type="Google" id="ProtNLM"/>
    </source>
</evidence>
<feature type="transmembrane region" description="Helical" evidence="1">
    <location>
        <begin position="55"/>
        <end position="76"/>
    </location>
</feature>
<protein>
    <recommendedName>
        <fullName evidence="4">PTS cellobiose transporter subunit IIA</fullName>
    </recommendedName>
</protein>
<evidence type="ECO:0000313" key="2">
    <source>
        <dbReference type="EMBL" id="KLV25497.1"/>
    </source>
</evidence>